<evidence type="ECO:0000313" key="2">
    <source>
        <dbReference type="Proteomes" id="UP000014361"/>
    </source>
</evidence>
<dbReference type="HOGENOM" id="CLU_2355655_0_0_0"/>
<reference evidence="1 2" key="1">
    <citation type="submission" date="2012-07" db="EMBL/GenBank/DDBJ databases">
        <title>The Genome Sequence of Fusobacterium sp. 4_8.</title>
        <authorList>
            <consortium name="The Broad Institute Genome Sequencing Platform"/>
            <person name="Earl A."/>
            <person name="Ward D."/>
            <person name="Feldgarden M."/>
            <person name="Gevers D."/>
            <person name="Sibley C.D."/>
            <person name="White A.P."/>
            <person name="Crowley S."/>
            <person name="Surette M."/>
            <person name="Strauss J.C."/>
            <person name="Ambrose C.E."/>
            <person name="Allen-Vercoe E."/>
            <person name="Walker B."/>
            <person name="Young S.K."/>
            <person name="Zeng Q."/>
            <person name="Gargeya S."/>
            <person name="Fitzgerald M."/>
            <person name="Haas B."/>
            <person name="Abouelleil A."/>
            <person name="Alvarado L."/>
            <person name="Arachchi H.M."/>
            <person name="Berlin A.M."/>
            <person name="Chapman S.B."/>
            <person name="Goldberg J."/>
            <person name="Griggs A."/>
            <person name="Gujja S."/>
            <person name="Hansen M."/>
            <person name="Howarth C."/>
            <person name="Imamovic A."/>
            <person name="Larimer J."/>
            <person name="McCowen C."/>
            <person name="Montmayeur A."/>
            <person name="Murphy C."/>
            <person name="Neiman D."/>
            <person name="Pearson M."/>
            <person name="Priest M."/>
            <person name="Roberts A."/>
            <person name="Saif S."/>
            <person name="Shea T."/>
            <person name="Sisk P."/>
            <person name="Sykes S."/>
            <person name="Wortman J."/>
            <person name="Nusbaum C."/>
            <person name="Birren B."/>
        </authorList>
    </citation>
    <scope>NUCLEOTIDE SEQUENCE [LARGE SCALE GENOMIC DNA]</scope>
    <source>
        <strain evidence="1 2">4_8</strain>
    </source>
</reference>
<name>R9REN8_9FUSO</name>
<organism evidence="1 2">
    <name type="scientific">Fusobacterium animalis 4_8</name>
    <dbReference type="NCBI Taxonomy" id="469607"/>
    <lineage>
        <taxon>Bacteria</taxon>
        <taxon>Fusobacteriati</taxon>
        <taxon>Fusobacteriota</taxon>
        <taxon>Fusobacteriia</taxon>
        <taxon>Fusobacteriales</taxon>
        <taxon>Fusobacteriaceae</taxon>
        <taxon>Fusobacterium</taxon>
    </lineage>
</organism>
<dbReference type="EMBL" id="CP003723">
    <property type="protein sequence ID" value="AGM24380.1"/>
    <property type="molecule type" value="Genomic_DNA"/>
</dbReference>
<sequence>MTTEHAMVYAKAFNSVPTMVKMLGNKYSGYSKLEQGTSKSGIEIAVEDSTAVKTLDSNNKNTVTQEVVLYEDENSKITIDVKNVSIEDNETTRNFN</sequence>
<protein>
    <submittedName>
        <fullName evidence="1">Uncharacterized protein</fullName>
    </submittedName>
</protein>
<dbReference type="KEGG" id="fus:HMPREF0409_01761"/>
<accession>R9REN8</accession>
<evidence type="ECO:0000313" key="1">
    <source>
        <dbReference type="EMBL" id="AGM24380.1"/>
    </source>
</evidence>
<proteinExistence type="predicted"/>
<dbReference type="AlphaFoldDB" id="R9REN8"/>
<gene>
    <name evidence="1" type="ORF">HMPREF0409_01761</name>
</gene>
<dbReference type="Proteomes" id="UP000014361">
    <property type="component" value="Chromosome"/>
</dbReference>
<dbReference type="PATRIC" id="fig|469607.3.peg.1947"/>